<dbReference type="AlphaFoldDB" id="A0A9P4NK77"/>
<feature type="domain" description="Alpha/beta hydrolase fold-3" evidence="1">
    <location>
        <begin position="106"/>
        <end position="238"/>
    </location>
</feature>
<gene>
    <name evidence="2" type="ORF">EJ08DRAFT_663686</name>
</gene>
<sequence length="238" mass="26047">MDSPVMPVEMDFEAARAFQVEEDAKWQAENPLADVGYRSRVTTVSTPHGAHVDVQISCPSKVRLETTKTDGALLPVLFVTHGGGWVSGSHISEESWILRPLFLPGFKDSWDVLEKFVSDPTPFVSPFEIGCHPKTLFLVGSSSGAAITAALSQECRDKGVIIVGVILNNSVLCDYRHFPSRNKISESYLQCTQIFLGSCQMATLWNTVLLLSTDGQHPRASPLLGEVHDLPSHMILVA</sequence>
<dbReference type="Gene3D" id="3.40.50.1820">
    <property type="entry name" value="alpha/beta hydrolase"/>
    <property type="match status" value="1"/>
</dbReference>
<dbReference type="GO" id="GO:0016787">
    <property type="term" value="F:hydrolase activity"/>
    <property type="evidence" value="ECO:0007669"/>
    <property type="project" value="InterPro"/>
</dbReference>
<protein>
    <recommendedName>
        <fullName evidence="1">Alpha/beta hydrolase fold-3 domain-containing protein</fullName>
    </recommendedName>
</protein>
<dbReference type="OrthoDB" id="408631at2759"/>
<comment type="caution">
    <text evidence="2">The sequence shown here is derived from an EMBL/GenBank/DDBJ whole genome shotgun (WGS) entry which is preliminary data.</text>
</comment>
<organism evidence="2 3">
    <name type="scientific">Tothia fuscella</name>
    <dbReference type="NCBI Taxonomy" id="1048955"/>
    <lineage>
        <taxon>Eukaryota</taxon>
        <taxon>Fungi</taxon>
        <taxon>Dikarya</taxon>
        <taxon>Ascomycota</taxon>
        <taxon>Pezizomycotina</taxon>
        <taxon>Dothideomycetes</taxon>
        <taxon>Pleosporomycetidae</taxon>
        <taxon>Venturiales</taxon>
        <taxon>Cylindrosympodiaceae</taxon>
        <taxon>Tothia</taxon>
    </lineage>
</organism>
<name>A0A9P4NK77_9PEZI</name>
<reference evidence="2" key="1">
    <citation type="journal article" date="2020" name="Stud. Mycol.">
        <title>101 Dothideomycetes genomes: a test case for predicting lifestyles and emergence of pathogens.</title>
        <authorList>
            <person name="Haridas S."/>
            <person name="Albert R."/>
            <person name="Binder M."/>
            <person name="Bloem J."/>
            <person name="Labutti K."/>
            <person name="Salamov A."/>
            <person name="Andreopoulos B."/>
            <person name="Baker S."/>
            <person name="Barry K."/>
            <person name="Bills G."/>
            <person name="Bluhm B."/>
            <person name="Cannon C."/>
            <person name="Castanera R."/>
            <person name="Culley D."/>
            <person name="Daum C."/>
            <person name="Ezra D."/>
            <person name="Gonzalez J."/>
            <person name="Henrissat B."/>
            <person name="Kuo A."/>
            <person name="Liang C."/>
            <person name="Lipzen A."/>
            <person name="Lutzoni F."/>
            <person name="Magnuson J."/>
            <person name="Mondo S."/>
            <person name="Nolan M."/>
            <person name="Ohm R."/>
            <person name="Pangilinan J."/>
            <person name="Park H.-J."/>
            <person name="Ramirez L."/>
            <person name="Alfaro M."/>
            <person name="Sun H."/>
            <person name="Tritt A."/>
            <person name="Yoshinaga Y."/>
            <person name="Zwiers L.-H."/>
            <person name="Turgeon B."/>
            <person name="Goodwin S."/>
            <person name="Spatafora J."/>
            <person name="Crous P."/>
            <person name="Grigoriev I."/>
        </authorList>
    </citation>
    <scope>NUCLEOTIDE SEQUENCE</scope>
    <source>
        <strain evidence="2">CBS 130266</strain>
    </source>
</reference>
<proteinExistence type="predicted"/>
<dbReference type="EMBL" id="MU007070">
    <property type="protein sequence ID" value="KAF2425357.1"/>
    <property type="molecule type" value="Genomic_DNA"/>
</dbReference>
<dbReference type="SUPFAM" id="SSF53474">
    <property type="entry name" value="alpha/beta-Hydrolases"/>
    <property type="match status" value="1"/>
</dbReference>
<keyword evidence="3" id="KW-1185">Reference proteome</keyword>
<dbReference type="InterPro" id="IPR013094">
    <property type="entry name" value="AB_hydrolase_3"/>
</dbReference>
<evidence type="ECO:0000313" key="3">
    <source>
        <dbReference type="Proteomes" id="UP000800235"/>
    </source>
</evidence>
<evidence type="ECO:0000259" key="1">
    <source>
        <dbReference type="Pfam" id="PF07859"/>
    </source>
</evidence>
<dbReference type="Pfam" id="PF07859">
    <property type="entry name" value="Abhydrolase_3"/>
    <property type="match status" value="1"/>
</dbReference>
<evidence type="ECO:0000313" key="2">
    <source>
        <dbReference type="EMBL" id="KAF2425357.1"/>
    </source>
</evidence>
<dbReference type="InterPro" id="IPR029058">
    <property type="entry name" value="AB_hydrolase_fold"/>
</dbReference>
<dbReference type="Proteomes" id="UP000800235">
    <property type="component" value="Unassembled WGS sequence"/>
</dbReference>
<accession>A0A9P4NK77</accession>